<sequence>MVTKLSLDPTQPIHWILDWDGTITRRDTLDALVSIAASAKPNSPVLDEWKRVSEAYMSDYTIAMENLAPEGRLPENVEDEKQLLRALKSVEQASLDRVSSSGIFAELTRELLKHGAKDVIESKKTEIRTGFTKFLHFSQNRTHDGLDLLSVNWSRHFIDCCLRVAGAPVHRSSIYANELDGIECDTVSNGNIESGLGAKMSIISSGDKLDYMNRLRRQHCESRSIRLDSGIPVVYVGDSWTDIECLLEADLGICIRDEPLGSSQKKLAERLQGLGVHCPHLSAWSEADEWQVVWARDFDEITSWAETQQTLQQ</sequence>
<proteinExistence type="predicted"/>
<dbReference type="EMBL" id="JAPHNI010000115">
    <property type="protein sequence ID" value="KAJ8115940.1"/>
    <property type="molecule type" value="Genomic_DNA"/>
</dbReference>
<gene>
    <name evidence="1" type="ORF">OPT61_g2520</name>
</gene>
<name>A0ACC2IL74_9PLEO</name>
<accession>A0ACC2IL74</accession>
<keyword evidence="2" id="KW-1185">Reference proteome</keyword>
<organism evidence="1 2">
    <name type="scientific">Boeremia exigua</name>
    <dbReference type="NCBI Taxonomy" id="749465"/>
    <lineage>
        <taxon>Eukaryota</taxon>
        <taxon>Fungi</taxon>
        <taxon>Dikarya</taxon>
        <taxon>Ascomycota</taxon>
        <taxon>Pezizomycotina</taxon>
        <taxon>Dothideomycetes</taxon>
        <taxon>Pleosporomycetidae</taxon>
        <taxon>Pleosporales</taxon>
        <taxon>Pleosporineae</taxon>
        <taxon>Didymellaceae</taxon>
        <taxon>Boeremia</taxon>
    </lineage>
</organism>
<evidence type="ECO:0000313" key="2">
    <source>
        <dbReference type="Proteomes" id="UP001153331"/>
    </source>
</evidence>
<dbReference type="Proteomes" id="UP001153331">
    <property type="component" value="Unassembled WGS sequence"/>
</dbReference>
<reference evidence="1" key="1">
    <citation type="submission" date="2022-11" db="EMBL/GenBank/DDBJ databases">
        <title>Genome Sequence of Boeremia exigua.</title>
        <authorList>
            <person name="Buettner E."/>
        </authorList>
    </citation>
    <scope>NUCLEOTIDE SEQUENCE</scope>
    <source>
        <strain evidence="1">CU02</strain>
    </source>
</reference>
<protein>
    <submittedName>
        <fullName evidence="1">Uncharacterized protein</fullName>
    </submittedName>
</protein>
<comment type="caution">
    <text evidence="1">The sequence shown here is derived from an EMBL/GenBank/DDBJ whole genome shotgun (WGS) entry which is preliminary data.</text>
</comment>
<evidence type="ECO:0000313" key="1">
    <source>
        <dbReference type="EMBL" id="KAJ8115940.1"/>
    </source>
</evidence>